<comment type="subcellular location">
    <subcellularLocation>
        <location evidence="1">Nucleus</location>
    </subcellularLocation>
</comment>
<dbReference type="GO" id="GO:0046983">
    <property type="term" value="F:protein dimerization activity"/>
    <property type="evidence" value="ECO:0007669"/>
    <property type="project" value="InterPro"/>
</dbReference>
<dbReference type="SUPFAM" id="SSF55455">
    <property type="entry name" value="SRF-like"/>
    <property type="match status" value="1"/>
</dbReference>
<sequence>MDSIKAKKKRCKGRKKIEIKLIEKEESRQVCFSKRRKGLFKKASELCTLCGAEVAIVLFSLKGKPYYFGDPSAEHVFRRFQDIRSCSEQIMSQDLGFSKAYQKKTEEEQQSYFSEAEQLCFPAVMEDQSVFPTVKESCFQEMMEQIGPQVKESSFFPAVEQSFVEAEEDMMWRIDDELLLRGGAEGDNFSQAVYQDHNLFPVMEENTLFQAAEQDMTWGNIEDLLVPAEPQVENYFSGLDDLLHIYSF</sequence>
<gene>
    <name evidence="7" type="primary">MADS29</name>
</gene>
<evidence type="ECO:0000256" key="4">
    <source>
        <dbReference type="ARBA" id="ARBA00023163"/>
    </source>
</evidence>
<dbReference type="AlphaFoldDB" id="A0A1L1WKX9"/>
<dbReference type="GO" id="GO:0000981">
    <property type="term" value="F:DNA-binding transcription factor activity, RNA polymerase II-specific"/>
    <property type="evidence" value="ECO:0007669"/>
    <property type="project" value="TreeGrafter"/>
</dbReference>
<dbReference type="InterPro" id="IPR002100">
    <property type="entry name" value="TF_MADSbox"/>
</dbReference>
<dbReference type="Gene3D" id="3.40.1810.10">
    <property type="entry name" value="Transcription factor, MADS-box"/>
    <property type="match status" value="1"/>
</dbReference>
<evidence type="ECO:0000256" key="3">
    <source>
        <dbReference type="ARBA" id="ARBA00023125"/>
    </source>
</evidence>
<dbReference type="GO" id="GO:0005634">
    <property type="term" value="C:nucleus"/>
    <property type="evidence" value="ECO:0007669"/>
    <property type="project" value="UniProtKB-SubCell"/>
</dbReference>
<dbReference type="PRINTS" id="PR00404">
    <property type="entry name" value="MADSDOMAIN"/>
</dbReference>
<organism evidence="7">
    <name type="scientific">Erycina pusilla</name>
    <dbReference type="NCBI Taxonomy" id="154679"/>
    <lineage>
        <taxon>Eukaryota</taxon>
        <taxon>Viridiplantae</taxon>
        <taxon>Streptophyta</taxon>
        <taxon>Embryophyta</taxon>
        <taxon>Tracheophyta</taxon>
        <taxon>Spermatophyta</taxon>
        <taxon>Magnoliopsida</taxon>
        <taxon>Liliopsida</taxon>
        <taxon>Asparagales</taxon>
        <taxon>Orchidaceae</taxon>
        <taxon>Epidendroideae</taxon>
        <taxon>Cymbidieae</taxon>
        <taxon>Oncidiinae</taxon>
        <taxon>Erycina</taxon>
    </lineage>
</organism>
<evidence type="ECO:0000256" key="1">
    <source>
        <dbReference type="ARBA" id="ARBA00004123"/>
    </source>
</evidence>
<feature type="domain" description="MADS-box" evidence="6">
    <location>
        <begin position="12"/>
        <end position="72"/>
    </location>
</feature>
<dbReference type="GO" id="GO:0000978">
    <property type="term" value="F:RNA polymerase II cis-regulatory region sequence-specific DNA binding"/>
    <property type="evidence" value="ECO:0007669"/>
    <property type="project" value="TreeGrafter"/>
</dbReference>
<dbReference type="PANTHER" id="PTHR11945">
    <property type="entry name" value="MADS BOX PROTEIN"/>
    <property type="match status" value="1"/>
</dbReference>
<dbReference type="PANTHER" id="PTHR11945:SF776">
    <property type="entry name" value="AGAMOUS-LIKE 50-RELATED"/>
    <property type="match status" value="1"/>
</dbReference>
<keyword evidence="4" id="KW-0804">Transcription</keyword>
<reference evidence="7" key="1">
    <citation type="submission" date="2014-11" db="EMBL/GenBank/DDBJ databases">
        <title>Draft genome sequences of the model orchid Erycina pusilla.</title>
        <authorList>
            <person name="Lin C.-S."/>
            <person name="Huang Y.-T."/>
            <person name="Albert V.A."/>
            <person name="Lin S.-Y."/>
            <person name="Ou C.-I."/>
            <person name="Hsu C.-T."/>
            <person name="Liao D.-C."/>
            <person name="Wu F.-H."/>
            <person name="Chang W.-J."/>
            <person name="Shih M.-C."/>
            <person name="Su Y.-H."/>
            <person name="Ho B.-C."/>
            <person name="Yu S.-L."/>
            <person name="Chan M.-T."/>
            <person name="Chen J.J.W."/>
        </authorList>
    </citation>
    <scope>NUCLEOTIDE SEQUENCE</scope>
</reference>
<dbReference type="FunFam" id="3.40.1810.10:FF:000006">
    <property type="entry name" value="Agamous-like MADS-box protein AGL62"/>
    <property type="match status" value="1"/>
</dbReference>
<dbReference type="SMART" id="SM00432">
    <property type="entry name" value="MADS"/>
    <property type="match status" value="1"/>
</dbReference>
<dbReference type="Pfam" id="PF00319">
    <property type="entry name" value="SRF-TF"/>
    <property type="match status" value="1"/>
</dbReference>
<evidence type="ECO:0000256" key="2">
    <source>
        <dbReference type="ARBA" id="ARBA00023015"/>
    </source>
</evidence>
<dbReference type="PROSITE" id="PS50066">
    <property type="entry name" value="MADS_BOX_2"/>
    <property type="match status" value="1"/>
</dbReference>
<keyword evidence="3" id="KW-0238">DNA-binding</keyword>
<accession>A0A1L1WKX9</accession>
<proteinExistence type="predicted"/>
<evidence type="ECO:0000313" key="7">
    <source>
        <dbReference type="EMBL" id="AIZ95375.1"/>
    </source>
</evidence>
<dbReference type="EMBL" id="KP241049">
    <property type="protein sequence ID" value="AIZ95375.1"/>
    <property type="molecule type" value="Genomic_DNA"/>
</dbReference>
<name>A0A1L1WKX9_9ASPA</name>
<keyword evidence="2" id="KW-0805">Transcription regulation</keyword>
<protein>
    <submittedName>
        <fullName evidence="7">MADS29</fullName>
    </submittedName>
</protein>
<keyword evidence="5" id="KW-0539">Nucleus</keyword>
<evidence type="ECO:0000259" key="6">
    <source>
        <dbReference type="PROSITE" id="PS50066"/>
    </source>
</evidence>
<evidence type="ECO:0000256" key="5">
    <source>
        <dbReference type="ARBA" id="ARBA00023242"/>
    </source>
</evidence>
<dbReference type="InterPro" id="IPR036879">
    <property type="entry name" value="TF_MADSbox_sf"/>
</dbReference>